<dbReference type="AlphaFoldDB" id="A0A9P1BIN8"/>
<dbReference type="GO" id="GO:0016020">
    <property type="term" value="C:membrane"/>
    <property type="evidence" value="ECO:0007669"/>
    <property type="project" value="TreeGrafter"/>
</dbReference>
<feature type="transmembrane region" description="Helical" evidence="2">
    <location>
        <begin position="329"/>
        <end position="349"/>
    </location>
</feature>
<keyword evidence="2" id="KW-0472">Membrane</keyword>
<dbReference type="EMBL" id="CAMXCT020000058">
    <property type="protein sequence ID" value="CAL1126553.1"/>
    <property type="molecule type" value="Genomic_DNA"/>
</dbReference>
<dbReference type="Proteomes" id="UP001152797">
    <property type="component" value="Unassembled WGS sequence"/>
</dbReference>
<evidence type="ECO:0000256" key="2">
    <source>
        <dbReference type="SAM" id="Phobius"/>
    </source>
</evidence>
<feature type="transmembrane region" description="Helical" evidence="2">
    <location>
        <begin position="128"/>
        <end position="149"/>
    </location>
</feature>
<reference evidence="3" key="1">
    <citation type="submission" date="2022-10" db="EMBL/GenBank/DDBJ databases">
        <authorList>
            <person name="Chen Y."/>
            <person name="Dougan E. K."/>
            <person name="Chan C."/>
            <person name="Rhodes N."/>
            <person name="Thang M."/>
        </authorList>
    </citation>
    <scope>NUCLEOTIDE SEQUENCE</scope>
</reference>
<reference evidence="4" key="2">
    <citation type="submission" date="2024-04" db="EMBL/GenBank/DDBJ databases">
        <authorList>
            <person name="Chen Y."/>
            <person name="Shah S."/>
            <person name="Dougan E. K."/>
            <person name="Thang M."/>
            <person name="Chan C."/>
        </authorList>
    </citation>
    <scope>NUCLEOTIDE SEQUENCE [LARGE SCALE GENOMIC DNA]</scope>
</reference>
<feature type="transmembrane region" description="Helical" evidence="2">
    <location>
        <begin position="419"/>
        <end position="442"/>
    </location>
</feature>
<name>A0A9P1BIN8_9DINO</name>
<protein>
    <submittedName>
        <fullName evidence="3">Uncharacterized protein</fullName>
    </submittedName>
</protein>
<feature type="transmembrane region" description="Helical" evidence="2">
    <location>
        <begin position="193"/>
        <end position="213"/>
    </location>
</feature>
<proteinExistence type="predicted"/>
<organism evidence="3">
    <name type="scientific">Cladocopium goreaui</name>
    <dbReference type="NCBI Taxonomy" id="2562237"/>
    <lineage>
        <taxon>Eukaryota</taxon>
        <taxon>Sar</taxon>
        <taxon>Alveolata</taxon>
        <taxon>Dinophyceae</taxon>
        <taxon>Suessiales</taxon>
        <taxon>Symbiodiniaceae</taxon>
        <taxon>Cladocopium</taxon>
    </lineage>
</organism>
<accession>A0A9P1BIN8</accession>
<dbReference type="GO" id="GO:0055085">
    <property type="term" value="P:transmembrane transport"/>
    <property type="evidence" value="ECO:0007669"/>
    <property type="project" value="TreeGrafter"/>
</dbReference>
<dbReference type="EMBL" id="CAMXCT010000058">
    <property type="protein sequence ID" value="CAI3973178.1"/>
    <property type="molecule type" value="Genomic_DNA"/>
</dbReference>
<evidence type="ECO:0000313" key="4">
    <source>
        <dbReference type="EMBL" id="CAL1126553.1"/>
    </source>
</evidence>
<keyword evidence="2" id="KW-1133">Transmembrane helix</keyword>
<keyword evidence="5" id="KW-1185">Reference proteome</keyword>
<evidence type="ECO:0000256" key="1">
    <source>
        <dbReference type="SAM" id="MobiDB-lite"/>
    </source>
</evidence>
<evidence type="ECO:0000313" key="3">
    <source>
        <dbReference type="EMBL" id="CAI3973178.1"/>
    </source>
</evidence>
<keyword evidence="2" id="KW-0812">Transmembrane</keyword>
<feature type="transmembrane region" description="Helical" evidence="2">
    <location>
        <begin position="95"/>
        <end position="116"/>
    </location>
</feature>
<dbReference type="InterPro" id="IPR040241">
    <property type="entry name" value="TRP_Flc/Pkd2-like"/>
</dbReference>
<feature type="region of interest" description="Disordered" evidence="1">
    <location>
        <begin position="526"/>
        <end position="568"/>
    </location>
</feature>
<feature type="transmembrane region" description="Helical" evidence="2">
    <location>
        <begin position="355"/>
        <end position="374"/>
    </location>
</feature>
<sequence>MTCPKGLRCPLGSSLESLKTGQSSFGETFTPTILPGYWSTEEEPIEVFKCQSVEHCPGGIPGICPGGREGIPCADCPPGTSWSGEECVQCSNGLVVIPILTGIMFFVVLIIVYYVMPPRIRPKATPREALAMCTGVAAGLAQCLAIIGLTSVRWPKAFDSVASSSSVVLLDIETFSVSCMIGGPQWGRYIMSLAVFPLGVLWLMFCFMSSAWLPDWTGGPWTSTRLLNTLGHFLQVGFSTMSALSLQPLMCQEHPNGQHSLLKHAGVFCSTGEHVLMVAGGMAILIFLVVGFLGMCAWAAWHIPRWSLIRPHRIRAFAFLISRFRMDRWWYGVLVLLRGPLLSMCPVLATDFPLAQAAMISGVLIASLLLHMRYTPWKMPLVNLVDGCLQAMLLLLVAITPVDPGSASATEDFHQGIALVMLSCMAFVFCFLAFSVALALLYQVVAWATHRSGGSPLTFTEDFVVLNLGRRHSSAVTVELIKEVSGRLLEMEADKAEHHLDQMHPDDLSRIIDTINLLQTELAPGDAAAPRSSASSRVVSLRKSMTSDMKSDLQPAAMSDEHGGGESMAEGVTDVIVETEQEIESEAGEMVSMVFMATGDGNDINSPIETNEVLVHEQLNAGAESLPRAGVDQVLNGRPASITAL</sequence>
<dbReference type="PANTHER" id="PTHR31145:SF6">
    <property type="entry name" value="INTEGRAL MEMBRANE PROTEIN (AFU_ORTHOLOGUE AFUA_7G01610)"/>
    <property type="match status" value="1"/>
</dbReference>
<feature type="transmembrane region" description="Helical" evidence="2">
    <location>
        <begin position="381"/>
        <end position="399"/>
    </location>
</feature>
<feature type="transmembrane region" description="Helical" evidence="2">
    <location>
        <begin position="275"/>
        <end position="301"/>
    </location>
</feature>
<dbReference type="EMBL" id="CAMXCT030000058">
    <property type="protein sequence ID" value="CAL4760490.1"/>
    <property type="molecule type" value="Genomic_DNA"/>
</dbReference>
<comment type="caution">
    <text evidence="3">The sequence shown here is derived from an EMBL/GenBank/DDBJ whole genome shotgun (WGS) entry which is preliminary data.</text>
</comment>
<evidence type="ECO:0000313" key="5">
    <source>
        <dbReference type="Proteomes" id="UP001152797"/>
    </source>
</evidence>
<gene>
    <name evidence="3" type="ORF">C1SCF055_LOCUS1701</name>
</gene>
<feature type="compositionally biased region" description="Low complexity" evidence="1">
    <location>
        <begin position="526"/>
        <end position="539"/>
    </location>
</feature>
<dbReference type="PANTHER" id="PTHR31145">
    <property type="entry name" value="INTEGRAL MEMBRANE PROTEIN (AFU_ORTHOLOGUE AFUA_7G01610)"/>
    <property type="match status" value="1"/>
</dbReference>